<protein>
    <recommendedName>
        <fullName evidence="1">DNA mismatch repair protein MutS-like N-terminal domain-containing protein</fullName>
    </recommendedName>
</protein>
<dbReference type="PANTHER" id="PTHR48448">
    <property type="entry name" value="MUTL PROTEIN ISOFORM 1"/>
    <property type="match status" value="1"/>
</dbReference>
<name>A0AAF0UMZ8_SOLVR</name>
<dbReference type="InterPro" id="IPR016151">
    <property type="entry name" value="DNA_mismatch_repair_MutS_N"/>
</dbReference>
<sequence>MYWVTAKNVAVSVPRWRSLSLFLRPPLRQRFFSFSPHTLCREQIRYLKERKFFATTAKKLKQPKSVPEEKDYVNIMWWKERMEFLRKPSSVLLAKRLTYCNLLGVDPSLRNGSLKEGTLNSEMLQFKSKFPHEVLLCRVGDFYEAIGFDACILVEYAGLNPFGGLRSDSIPKAGCPVVNLRQTLDDLTRYGFSVCVVEEVQGPTQARARKSRFISGHAHPGSPYVFGLVGDDQDLDFPDPMPVVGISRSAKGYCIISVYETMKTYSVEDGLTEEAVVTKLRTYRCHHLFLHNSLKNNSSGEVKFEIETNSPCLCRRTIWFDCIQYGPNGFLKFRTLGVEAQLCSWKLVE</sequence>
<dbReference type="GO" id="GO:0005524">
    <property type="term" value="F:ATP binding"/>
    <property type="evidence" value="ECO:0007669"/>
    <property type="project" value="InterPro"/>
</dbReference>
<dbReference type="InterPro" id="IPR007695">
    <property type="entry name" value="DNA_mismatch_repair_MutS-lik_N"/>
</dbReference>
<accession>A0AAF0UMZ8</accession>
<dbReference type="EMBL" id="CP133620">
    <property type="protein sequence ID" value="WMV48119.1"/>
    <property type="molecule type" value="Genomic_DNA"/>
</dbReference>
<evidence type="ECO:0000313" key="3">
    <source>
        <dbReference type="Proteomes" id="UP001234989"/>
    </source>
</evidence>
<dbReference type="Gene3D" id="3.40.1170.10">
    <property type="entry name" value="DNA repair protein MutS, domain I"/>
    <property type="match status" value="1"/>
</dbReference>
<dbReference type="Pfam" id="PF01624">
    <property type="entry name" value="MutS_I"/>
    <property type="match status" value="1"/>
</dbReference>
<dbReference type="FunFam" id="3.40.1170.10:FF:000005">
    <property type="entry name" value="DNA mismatch repair protein MSH1, mitochondrial"/>
    <property type="match status" value="1"/>
</dbReference>
<feature type="domain" description="DNA mismatch repair protein MutS-like N-terminal" evidence="1">
    <location>
        <begin position="124"/>
        <end position="217"/>
    </location>
</feature>
<dbReference type="GO" id="GO:0006298">
    <property type="term" value="P:mismatch repair"/>
    <property type="evidence" value="ECO:0007669"/>
    <property type="project" value="InterPro"/>
</dbReference>
<evidence type="ECO:0000259" key="1">
    <source>
        <dbReference type="Pfam" id="PF01624"/>
    </source>
</evidence>
<organism evidence="2 3">
    <name type="scientific">Solanum verrucosum</name>
    <dbReference type="NCBI Taxonomy" id="315347"/>
    <lineage>
        <taxon>Eukaryota</taxon>
        <taxon>Viridiplantae</taxon>
        <taxon>Streptophyta</taxon>
        <taxon>Embryophyta</taxon>
        <taxon>Tracheophyta</taxon>
        <taxon>Spermatophyta</taxon>
        <taxon>Magnoliopsida</taxon>
        <taxon>eudicotyledons</taxon>
        <taxon>Gunneridae</taxon>
        <taxon>Pentapetalae</taxon>
        <taxon>asterids</taxon>
        <taxon>lamiids</taxon>
        <taxon>Solanales</taxon>
        <taxon>Solanaceae</taxon>
        <taxon>Solanoideae</taxon>
        <taxon>Solaneae</taxon>
        <taxon>Solanum</taxon>
    </lineage>
</organism>
<dbReference type="Proteomes" id="UP001234989">
    <property type="component" value="Chromosome 9"/>
</dbReference>
<dbReference type="GO" id="GO:0030983">
    <property type="term" value="F:mismatched DNA binding"/>
    <property type="evidence" value="ECO:0007669"/>
    <property type="project" value="InterPro"/>
</dbReference>
<keyword evidence="3" id="KW-1185">Reference proteome</keyword>
<reference evidence="2" key="1">
    <citation type="submission" date="2023-08" db="EMBL/GenBank/DDBJ databases">
        <title>A de novo genome assembly of Solanum verrucosum Schlechtendal, a Mexican diploid species geographically isolated from the other diploid A-genome species in potato relatives.</title>
        <authorList>
            <person name="Hosaka K."/>
        </authorList>
    </citation>
    <scope>NUCLEOTIDE SEQUENCE</scope>
    <source>
        <tissue evidence="2">Young leaves</tissue>
    </source>
</reference>
<dbReference type="SUPFAM" id="SSF55271">
    <property type="entry name" value="DNA repair protein MutS, domain I"/>
    <property type="match status" value="1"/>
</dbReference>
<dbReference type="PANTHER" id="PTHR48448:SF1">
    <property type="entry name" value="MUTL PROTEIN ISOFORM 1"/>
    <property type="match status" value="1"/>
</dbReference>
<dbReference type="AlphaFoldDB" id="A0AAF0UMZ8"/>
<evidence type="ECO:0000313" key="2">
    <source>
        <dbReference type="EMBL" id="WMV48119.1"/>
    </source>
</evidence>
<proteinExistence type="predicted"/>
<dbReference type="InterPro" id="IPR053276">
    <property type="entry name" value="MtDNA_mismatch_repair_MutS"/>
</dbReference>
<gene>
    <name evidence="2" type="ORF">MTR67_041504</name>
</gene>